<evidence type="ECO:0000256" key="2">
    <source>
        <dbReference type="ARBA" id="ARBA00004651"/>
    </source>
</evidence>
<dbReference type="Gene3D" id="1.10.8.500">
    <property type="entry name" value="HAMP domain in histidine kinase"/>
    <property type="match status" value="1"/>
</dbReference>
<proteinExistence type="predicted"/>
<dbReference type="CDD" id="cd06225">
    <property type="entry name" value="HAMP"/>
    <property type="match status" value="1"/>
</dbReference>
<dbReference type="InterPro" id="IPR003661">
    <property type="entry name" value="HisK_dim/P_dom"/>
</dbReference>
<dbReference type="PRINTS" id="PR00344">
    <property type="entry name" value="BCTRLSENSOR"/>
</dbReference>
<accession>A0AB32ZYU5</accession>
<evidence type="ECO:0000256" key="9">
    <source>
        <dbReference type="ARBA" id="ARBA00022840"/>
    </source>
</evidence>
<dbReference type="Gene3D" id="3.30.450.170">
    <property type="entry name" value="Two-component histidine kinase, sensor domain"/>
    <property type="match status" value="1"/>
</dbReference>
<evidence type="ECO:0000256" key="5">
    <source>
        <dbReference type="ARBA" id="ARBA00022553"/>
    </source>
</evidence>
<evidence type="ECO:0000259" key="12">
    <source>
        <dbReference type="PROSITE" id="PS50885"/>
    </source>
</evidence>
<dbReference type="PROSITE" id="PS50109">
    <property type="entry name" value="HIS_KIN"/>
    <property type="match status" value="1"/>
</dbReference>
<evidence type="ECO:0000313" key="14">
    <source>
        <dbReference type="Proteomes" id="UP000006296"/>
    </source>
</evidence>
<evidence type="ECO:0000256" key="4">
    <source>
        <dbReference type="ARBA" id="ARBA00022475"/>
    </source>
</evidence>
<reference evidence="14" key="1">
    <citation type="journal article" date="2012" name="Sci. Rep.">
        <title>Genomes of surface isolates of Alteromonas macleodii: the life of a widespread marine opportunistic copiotroph.</title>
        <authorList>
            <person name="Lopez-Perez M."/>
            <person name="Gonzaga A."/>
            <person name="Martin-Cuadrado A.B."/>
            <person name="Onyshchenko O."/>
            <person name="Ghavidel A."/>
            <person name="Ghai R."/>
            <person name="Rodriguez-Valera F."/>
        </authorList>
    </citation>
    <scope>NUCLEOTIDE SEQUENCE [LARGE SCALE GENOMIC DNA]</scope>
    <source>
        <strain evidence="14">English Channel 673</strain>
    </source>
</reference>
<dbReference type="Pfam" id="PF00672">
    <property type="entry name" value="HAMP"/>
    <property type="match status" value="1"/>
</dbReference>
<name>A0AB32ZYU5_ALTME</name>
<dbReference type="Pfam" id="PF00512">
    <property type="entry name" value="HisKA"/>
    <property type="match status" value="1"/>
</dbReference>
<feature type="domain" description="Histidine kinase" evidence="11">
    <location>
        <begin position="236"/>
        <end position="457"/>
    </location>
</feature>
<keyword evidence="10" id="KW-0812">Transmembrane</keyword>
<evidence type="ECO:0000256" key="10">
    <source>
        <dbReference type="SAM" id="Phobius"/>
    </source>
</evidence>
<protein>
    <recommendedName>
        <fullName evidence="3">histidine kinase</fullName>
        <ecNumber evidence="3">2.7.13.3</ecNumber>
    </recommendedName>
</protein>
<dbReference type="Pfam" id="PF16750">
    <property type="entry name" value="HK_sensor"/>
    <property type="match status" value="1"/>
</dbReference>
<dbReference type="SMART" id="SM00304">
    <property type="entry name" value="HAMP"/>
    <property type="match status" value="1"/>
</dbReference>
<keyword evidence="10" id="KW-0472">Membrane</keyword>
<dbReference type="PANTHER" id="PTHR44936:SF10">
    <property type="entry name" value="SENSOR PROTEIN RSTB"/>
    <property type="match status" value="1"/>
</dbReference>
<keyword evidence="6" id="KW-0808">Transferase</keyword>
<evidence type="ECO:0000256" key="1">
    <source>
        <dbReference type="ARBA" id="ARBA00000085"/>
    </source>
</evidence>
<keyword evidence="4" id="KW-1003">Cell membrane</keyword>
<dbReference type="PANTHER" id="PTHR44936">
    <property type="entry name" value="SENSOR PROTEIN CREC"/>
    <property type="match status" value="1"/>
</dbReference>
<keyword evidence="7" id="KW-0547">Nucleotide-binding</keyword>
<evidence type="ECO:0000256" key="7">
    <source>
        <dbReference type="ARBA" id="ARBA00022741"/>
    </source>
</evidence>
<dbReference type="SUPFAM" id="SSF158472">
    <property type="entry name" value="HAMP domain-like"/>
    <property type="match status" value="1"/>
</dbReference>
<evidence type="ECO:0000256" key="6">
    <source>
        <dbReference type="ARBA" id="ARBA00022679"/>
    </source>
</evidence>
<evidence type="ECO:0000256" key="8">
    <source>
        <dbReference type="ARBA" id="ARBA00022777"/>
    </source>
</evidence>
<dbReference type="InterPro" id="IPR050980">
    <property type="entry name" value="2C_sensor_his_kinase"/>
</dbReference>
<dbReference type="InterPro" id="IPR003660">
    <property type="entry name" value="HAMP_dom"/>
</dbReference>
<dbReference type="InterPro" id="IPR031930">
    <property type="entry name" value="HK_sensor"/>
</dbReference>
<dbReference type="SUPFAM" id="SSF55874">
    <property type="entry name" value="ATPase domain of HSP90 chaperone/DNA topoisomerase II/histidine kinase"/>
    <property type="match status" value="1"/>
</dbReference>
<dbReference type="SMART" id="SM00388">
    <property type="entry name" value="HisKA"/>
    <property type="match status" value="1"/>
</dbReference>
<dbReference type="KEGG" id="amg:AMEC673_10000"/>
<dbReference type="RefSeq" id="WP_014976614.1">
    <property type="nucleotide sequence ID" value="NC_018678.1"/>
</dbReference>
<dbReference type="SMART" id="SM00387">
    <property type="entry name" value="HATPase_c"/>
    <property type="match status" value="1"/>
</dbReference>
<evidence type="ECO:0000313" key="13">
    <source>
        <dbReference type="EMBL" id="AFT74694.1"/>
    </source>
</evidence>
<dbReference type="EC" id="2.7.13.3" evidence="3"/>
<feature type="transmembrane region" description="Helical" evidence="10">
    <location>
        <begin position="9"/>
        <end position="29"/>
    </location>
</feature>
<gene>
    <name evidence="13" type="ordered locus">AMEC673_10000</name>
</gene>
<sequence length="457" mass="51689">MKKVLLRKLLVTIALGTVILIWVIDWLSAHTETTMSHLSVEHQRELVEYGKEADLIYRKEGELGLSNWLHEFQDKEKTWAAVVKSNIQPIAGSVIPQKYIDEFRIGRSVEWKIHLYFEYNPIMEVPFLDEKSHLLIQLPQRMRPGVYLTFVDILLKVALPFVVLCVVSLVLYRHVMVPLRKLEHATKAFSQGQFDVRVSKSFSNRSDELFNLSVTFDGMATRIGKLIYNQRELLSDLSHELRTPLTRMDMAIDTIENGINDSDTLTRLRYESNNMRALVEDTLTLAWLNNESPVLNTETFDLAELIQVICDDAAFEYSETRLNVELPNNAVIDKSSQQALGQAIENIIRNALKYTPEHSGVVVTLKQNADVYMLSVLDFGNGVPESMLSDIFKPFFRVDKSHGLHVVGQKRGGFGLGLALAQRQITAVGGKIKAFNHLIADSAGVGGLQIDITLPKR</sequence>
<dbReference type="Proteomes" id="UP000006296">
    <property type="component" value="Chromosome"/>
</dbReference>
<dbReference type="InterPro" id="IPR003594">
    <property type="entry name" value="HATPase_dom"/>
</dbReference>
<comment type="catalytic activity">
    <reaction evidence="1">
        <text>ATP + protein L-histidine = ADP + protein N-phospho-L-histidine.</text>
        <dbReference type="EC" id="2.7.13.3"/>
    </reaction>
</comment>
<evidence type="ECO:0000259" key="11">
    <source>
        <dbReference type="PROSITE" id="PS50109"/>
    </source>
</evidence>
<dbReference type="Gene3D" id="1.10.287.130">
    <property type="match status" value="1"/>
</dbReference>
<dbReference type="SUPFAM" id="SSF47384">
    <property type="entry name" value="Homodimeric domain of signal transducing histidine kinase"/>
    <property type="match status" value="1"/>
</dbReference>
<dbReference type="AlphaFoldDB" id="A0AB32ZYU5"/>
<dbReference type="InterPro" id="IPR036890">
    <property type="entry name" value="HATPase_C_sf"/>
</dbReference>
<dbReference type="InterPro" id="IPR004358">
    <property type="entry name" value="Sig_transdc_His_kin-like_C"/>
</dbReference>
<dbReference type="EMBL" id="CP003844">
    <property type="protein sequence ID" value="AFT74694.1"/>
    <property type="molecule type" value="Genomic_DNA"/>
</dbReference>
<keyword evidence="10" id="KW-1133">Transmembrane helix</keyword>
<dbReference type="GO" id="GO:0000155">
    <property type="term" value="F:phosphorelay sensor kinase activity"/>
    <property type="evidence" value="ECO:0007669"/>
    <property type="project" value="InterPro"/>
</dbReference>
<dbReference type="PROSITE" id="PS50885">
    <property type="entry name" value="HAMP"/>
    <property type="match status" value="1"/>
</dbReference>
<comment type="subcellular location">
    <subcellularLocation>
        <location evidence="2">Cell membrane</location>
        <topology evidence="2">Multi-pass membrane protein</topology>
    </subcellularLocation>
</comment>
<evidence type="ECO:0000256" key="3">
    <source>
        <dbReference type="ARBA" id="ARBA00012438"/>
    </source>
</evidence>
<keyword evidence="8 13" id="KW-0418">Kinase</keyword>
<dbReference type="GO" id="GO:0005886">
    <property type="term" value="C:plasma membrane"/>
    <property type="evidence" value="ECO:0007669"/>
    <property type="project" value="UniProtKB-SubCell"/>
</dbReference>
<dbReference type="CDD" id="cd00082">
    <property type="entry name" value="HisKA"/>
    <property type="match status" value="1"/>
</dbReference>
<dbReference type="GO" id="GO:0005524">
    <property type="term" value="F:ATP binding"/>
    <property type="evidence" value="ECO:0007669"/>
    <property type="project" value="UniProtKB-KW"/>
</dbReference>
<feature type="transmembrane region" description="Helical" evidence="10">
    <location>
        <begin position="153"/>
        <end position="172"/>
    </location>
</feature>
<dbReference type="Gene3D" id="3.30.565.10">
    <property type="entry name" value="Histidine kinase-like ATPase, C-terminal domain"/>
    <property type="match status" value="1"/>
</dbReference>
<feature type="domain" description="HAMP" evidence="12">
    <location>
        <begin position="173"/>
        <end position="228"/>
    </location>
</feature>
<dbReference type="InterPro" id="IPR005467">
    <property type="entry name" value="His_kinase_dom"/>
</dbReference>
<keyword evidence="5" id="KW-0597">Phosphoprotein</keyword>
<dbReference type="InterPro" id="IPR036097">
    <property type="entry name" value="HisK_dim/P_sf"/>
</dbReference>
<organism evidence="13 14">
    <name type="scientific">Alteromonas macleodii (strain English Channel 673)</name>
    <dbReference type="NCBI Taxonomy" id="1004788"/>
    <lineage>
        <taxon>Bacteria</taxon>
        <taxon>Pseudomonadati</taxon>
        <taxon>Pseudomonadota</taxon>
        <taxon>Gammaproteobacteria</taxon>
        <taxon>Alteromonadales</taxon>
        <taxon>Alteromonadaceae</taxon>
        <taxon>Alteromonas/Salinimonas group</taxon>
        <taxon>Alteromonas</taxon>
    </lineage>
</organism>
<dbReference type="Pfam" id="PF02518">
    <property type="entry name" value="HATPase_c"/>
    <property type="match status" value="1"/>
</dbReference>
<keyword evidence="9" id="KW-0067">ATP-binding</keyword>
<dbReference type="InterPro" id="IPR038428">
    <property type="entry name" value="HK_sensor_dom_sf"/>
</dbReference>